<evidence type="ECO:0000313" key="1">
    <source>
        <dbReference type="EMBL" id="OPJ76648.1"/>
    </source>
</evidence>
<dbReference type="Proteomes" id="UP000190648">
    <property type="component" value="Unassembled WGS sequence"/>
</dbReference>
<comment type="caution">
    <text evidence="1">The sequence shown here is derived from an EMBL/GenBank/DDBJ whole genome shotgun (WGS) entry which is preliminary data.</text>
</comment>
<organism evidence="1 2">
    <name type="scientific">Patagioenas fasciata monilis</name>
    <dbReference type="NCBI Taxonomy" id="372326"/>
    <lineage>
        <taxon>Eukaryota</taxon>
        <taxon>Metazoa</taxon>
        <taxon>Chordata</taxon>
        <taxon>Craniata</taxon>
        <taxon>Vertebrata</taxon>
        <taxon>Euteleostomi</taxon>
        <taxon>Archelosauria</taxon>
        <taxon>Archosauria</taxon>
        <taxon>Dinosauria</taxon>
        <taxon>Saurischia</taxon>
        <taxon>Theropoda</taxon>
        <taxon>Coelurosauria</taxon>
        <taxon>Aves</taxon>
        <taxon>Neognathae</taxon>
        <taxon>Neoaves</taxon>
        <taxon>Columbimorphae</taxon>
        <taxon>Columbiformes</taxon>
        <taxon>Columbidae</taxon>
        <taxon>Patagioenas</taxon>
    </lineage>
</organism>
<protein>
    <submittedName>
        <fullName evidence="1">Uncharacterized protein</fullName>
    </submittedName>
</protein>
<name>A0A1V4JWS1_PATFA</name>
<accession>A0A1V4JWS1</accession>
<dbReference type="EMBL" id="LSYS01005643">
    <property type="protein sequence ID" value="OPJ76648.1"/>
    <property type="molecule type" value="Genomic_DNA"/>
</dbReference>
<keyword evidence="2" id="KW-1185">Reference proteome</keyword>
<evidence type="ECO:0000313" key="2">
    <source>
        <dbReference type="Proteomes" id="UP000190648"/>
    </source>
</evidence>
<proteinExistence type="predicted"/>
<sequence>MYTHVEVEPEESQAAVVFLCPHLWKLTKLLLYTVPGLEHIVHTPEKSTVKAIAYEAPFHCTLVEKTSKGTKQLSSH</sequence>
<dbReference type="AlphaFoldDB" id="A0A1V4JWS1"/>
<reference evidence="1 2" key="1">
    <citation type="submission" date="2016-02" db="EMBL/GenBank/DDBJ databases">
        <title>Band-tailed pigeon sequencing and assembly.</title>
        <authorList>
            <person name="Soares A.E."/>
            <person name="Novak B.J."/>
            <person name="Rice E.S."/>
            <person name="O'Connell B."/>
            <person name="Chang D."/>
            <person name="Weber S."/>
            <person name="Shapiro B."/>
        </authorList>
    </citation>
    <scope>NUCLEOTIDE SEQUENCE [LARGE SCALE GENOMIC DNA]</scope>
    <source>
        <strain evidence="1">BTP2013</strain>
        <tissue evidence="1">Blood</tissue>
    </source>
</reference>
<gene>
    <name evidence="1" type="ORF">AV530_016293</name>
</gene>